<name>A0A917X817_9ACTN</name>
<evidence type="ECO:0000256" key="1">
    <source>
        <dbReference type="ARBA" id="ARBA00004651"/>
    </source>
</evidence>
<dbReference type="Pfam" id="PF12696">
    <property type="entry name" value="TraG-D_C"/>
    <property type="match status" value="1"/>
</dbReference>
<dbReference type="Proteomes" id="UP000642070">
    <property type="component" value="Unassembled WGS sequence"/>
</dbReference>
<comment type="caution">
    <text evidence="8">The sequence shown here is derived from an EMBL/GenBank/DDBJ whole genome shotgun (WGS) entry which is preliminary data.</text>
</comment>
<evidence type="ECO:0000259" key="7">
    <source>
        <dbReference type="Pfam" id="PF12696"/>
    </source>
</evidence>
<dbReference type="InterPro" id="IPR032689">
    <property type="entry name" value="TraG-D_C"/>
</dbReference>
<organism evidence="8 9">
    <name type="scientific">Dactylosporangium sucinum</name>
    <dbReference type="NCBI Taxonomy" id="1424081"/>
    <lineage>
        <taxon>Bacteria</taxon>
        <taxon>Bacillati</taxon>
        <taxon>Actinomycetota</taxon>
        <taxon>Actinomycetes</taxon>
        <taxon>Micromonosporales</taxon>
        <taxon>Micromonosporaceae</taxon>
        <taxon>Dactylosporangium</taxon>
    </lineage>
</organism>
<evidence type="ECO:0000256" key="2">
    <source>
        <dbReference type="ARBA" id="ARBA00022475"/>
    </source>
</evidence>
<dbReference type="CDD" id="cd01127">
    <property type="entry name" value="TrwB_TraG_TraD_VirD4"/>
    <property type="match status" value="1"/>
</dbReference>
<evidence type="ECO:0000256" key="5">
    <source>
        <dbReference type="ARBA" id="ARBA00023136"/>
    </source>
</evidence>
<proteinExistence type="predicted"/>
<dbReference type="PANTHER" id="PTHR37937">
    <property type="entry name" value="CONJUGATIVE TRANSFER: DNA TRANSPORT"/>
    <property type="match status" value="1"/>
</dbReference>
<feature type="transmembrane region" description="Helical" evidence="6">
    <location>
        <begin position="82"/>
        <end position="106"/>
    </location>
</feature>
<comment type="subcellular location">
    <subcellularLocation>
        <location evidence="1">Cell membrane</location>
        <topology evidence="1">Multi-pass membrane protein</topology>
    </subcellularLocation>
</comment>
<dbReference type="GO" id="GO:0005886">
    <property type="term" value="C:plasma membrane"/>
    <property type="evidence" value="ECO:0007669"/>
    <property type="project" value="UniProtKB-SubCell"/>
</dbReference>
<dbReference type="PANTHER" id="PTHR37937:SF1">
    <property type="entry name" value="CONJUGATIVE TRANSFER: DNA TRANSPORT"/>
    <property type="match status" value="1"/>
</dbReference>
<keyword evidence="2" id="KW-1003">Cell membrane</keyword>
<evidence type="ECO:0000313" key="9">
    <source>
        <dbReference type="Proteomes" id="UP000642070"/>
    </source>
</evidence>
<protein>
    <recommendedName>
        <fullName evidence="7">TraD/TraG TraM recognition site domain-containing protein</fullName>
    </recommendedName>
</protein>
<dbReference type="AlphaFoldDB" id="A0A917X817"/>
<accession>A0A917X817</accession>
<dbReference type="PROSITE" id="PS51257">
    <property type="entry name" value="PROKAR_LIPOPROTEIN"/>
    <property type="match status" value="1"/>
</dbReference>
<feature type="domain" description="TraD/TraG TraM recognition site" evidence="7">
    <location>
        <begin position="429"/>
        <end position="548"/>
    </location>
</feature>
<sequence length="612" mass="65186">MIGSQRPIRPRGSVGGYPVAPWLILGACASAVALTWLGWLAGRLASVLSGRPWHTGLPYGWDFAARLLDGDWQRLWPGVPPWLVLLVYAVLLAAATAPGCWAWAWWQAHRPLAGDPLPSLARPRDLADLIGDTAVRRARRLRPSLTAHVVAPEDVGIALGRLVTTRRRPGPVLRSSWEDVLLAVMAPRAGKTTALAVPPILDAPGPVLATSNRSDVWAATVRARARVGRVWLFDPQRVTRQPQTFWWDPLSTATTVETASRLADHFIQEIRGTNTSDPFWPLAAGDLLTCLFLAAANCGGTLADVQAWLSDVTSREPATLLRAAGFPQAARSLAGRQGGAPETRDGVYETARTAARCLSDPDIMDWVTPPRAGLDQLDVTTLPASRDTLYLLSKEGAGAAAPLVAALTDAVFRAAVDRAEAAGGRIDPPVLAVLDEAANICKIADLPQLYSHLGGRAIIPITIIQNLAQGQGVWGTRGMAALWSAATIKLIGAGLDDARHAEDVSRLIGDHDVAVTSINRDGNGYASYSTSVQRRRILEPGDLRALPRGRAILLATGARAAMIELQPWYLGERADAIGADTAANVEAITARARDDLAGPAGFGDPDLDRGAS</sequence>
<gene>
    <name evidence="8" type="ORF">GCM10007977_107540</name>
</gene>
<evidence type="ECO:0000256" key="6">
    <source>
        <dbReference type="SAM" id="Phobius"/>
    </source>
</evidence>
<evidence type="ECO:0000256" key="4">
    <source>
        <dbReference type="ARBA" id="ARBA00022989"/>
    </source>
</evidence>
<reference evidence="8" key="1">
    <citation type="journal article" date="2014" name="Int. J. Syst. Evol. Microbiol.">
        <title>Complete genome sequence of Corynebacterium casei LMG S-19264T (=DSM 44701T), isolated from a smear-ripened cheese.</title>
        <authorList>
            <consortium name="US DOE Joint Genome Institute (JGI-PGF)"/>
            <person name="Walter F."/>
            <person name="Albersmeier A."/>
            <person name="Kalinowski J."/>
            <person name="Ruckert C."/>
        </authorList>
    </citation>
    <scope>NUCLEOTIDE SEQUENCE</scope>
    <source>
        <strain evidence="8">JCM 19831</strain>
    </source>
</reference>
<dbReference type="RefSeq" id="WP_190257885.1">
    <property type="nucleotide sequence ID" value="NZ_BMPI01000116.1"/>
</dbReference>
<dbReference type="Gene3D" id="3.40.50.300">
    <property type="entry name" value="P-loop containing nucleotide triphosphate hydrolases"/>
    <property type="match status" value="1"/>
</dbReference>
<keyword evidence="9" id="KW-1185">Reference proteome</keyword>
<keyword evidence="3 6" id="KW-0812">Transmembrane</keyword>
<feature type="transmembrane region" description="Helical" evidence="6">
    <location>
        <begin position="20"/>
        <end position="41"/>
    </location>
</feature>
<keyword evidence="4 6" id="KW-1133">Transmembrane helix</keyword>
<dbReference type="EMBL" id="BMPI01000116">
    <property type="protein sequence ID" value="GGM88083.1"/>
    <property type="molecule type" value="Genomic_DNA"/>
</dbReference>
<dbReference type="InterPro" id="IPR051539">
    <property type="entry name" value="T4SS-coupling_protein"/>
</dbReference>
<dbReference type="SUPFAM" id="SSF52540">
    <property type="entry name" value="P-loop containing nucleoside triphosphate hydrolases"/>
    <property type="match status" value="1"/>
</dbReference>
<evidence type="ECO:0000256" key="3">
    <source>
        <dbReference type="ARBA" id="ARBA00022692"/>
    </source>
</evidence>
<keyword evidence="5 6" id="KW-0472">Membrane</keyword>
<dbReference type="InterPro" id="IPR027417">
    <property type="entry name" value="P-loop_NTPase"/>
</dbReference>
<evidence type="ECO:0000313" key="8">
    <source>
        <dbReference type="EMBL" id="GGM88083.1"/>
    </source>
</evidence>
<reference evidence="8" key="2">
    <citation type="submission" date="2020-09" db="EMBL/GenBank/DDBJ databases">
        <authorList>
            <person name="Sun Q."/>
            <person name="Ohkuma M."/>
        </authorList>
    </citation>
    <scope>NUCLEOTIDE SEQUENCE</scope>
    <source>
        <strain evidence="8">JCM 19831</strain>
    </source>
</reference>